<dbReference type="GO" id="GO:0006302">
    <property type="term" value="P:double-strand break repair"/>
    <property type="evidence" value="ECO:0007669"/>
    <property type="project" value="InterPro"/>
</dbReference>
<dbReference type="GO" id="GO:0016887">
    <property type="term" value="F:ATP hydrolysis activity"/>
    <property type="evidence" value="ECO:0007669"/>
    <property type="project" value="InterPro"/>
</dbReference>
<dbReference type="PANTHER" id="PTHR32114:SF2">
    <property type="entry name" value="ABC TRANSPORTER ABCH.3"/>
    <property type="match status" value="1"/>
</dbReference>
<dbReference type="AlphaFoldDB" id="A0A9D1DQD9"/>
<evidence type="ECO:0000256" key="4">
    <source>
        <dbReference type="SAM" id="Coils"/>
    </source>
</evidence>
<proteinExistence type="inferred from homology"/>
<dbReference type="Pfam" id="PF13476">
    <property type="entry name" value="AAA_23"/>
    <property type="match status" value="1"/>
</dbReference>
<evidence type="ECO:0000259" key="5">
    <source>
        <dbReference type="Pfam" id="PF13476"/>
    </source>
</evidence>
<dbReference type="Gene3D" id="3.40.50.300">
    <property type="entry name" value="P-loop containing nucleotide triphosphate hydrolases"/>
    <property type="match status" value="1"/>
</dbReference>
<feature type="domain" description="Rad50/SbcC-type AAA" evidence="5">
    <location>
        <begin position="5"/>
        <end position="229"/>
    </location>
</feature>
<keyword evidence="4" id="KW-0175">Coiled coil</keyword>
<comment type="subunit">
    <text evidence="2">Heterodimer of SbcC and SbcD.</text>
</comment>
<evidence type="ECO:0000256" key="2">
    <source>
        <dbReference type="ARBA" id="ARBA00011322"/>
    </source>
</evidence>
<evidence type="ECO:0000256" key="1">
    <source>
        <dbReference type="ARBA" id="ARBA00006930"/>
    </source>
</evidence>
<organism evidence="6 7">
    <name type="scientific">Candidatus Gallacutalibacter pullicola</name>
    <dbReference type="NCBI Taxonomy" id="2840830"/>
    <lineage>
        <taxon>Bacteria</taxon>
        <taxon>Bacillati</taxon>
        <taxon>Bacillota</taxon>
        <taxon>Clostridia</taxon>
        <taxon>Eubacteriales</taxon>
        <taxon>Candidatus Gallacutalibacter</taxon>
    </lineage>
</organism>
<dbReference type="InterPro" id="IPR027417">
    <property type="entry name" value="P-loop_NTPase"/>
</dbReference>
<reference evidence="6" key="2">
    <citation type="journal article" date="2021" name="PeerJ">
        <title>Extensive microbial diversity within the chicken gut microbiome revealed by metagenomics and culture.</title>
        <authorList>
            <person name="Gilroy R."/>
            <person name="Ravi A."/>
            <person name="Getino M."/>
            <person name="Pursley I."/>
            <person name="Horton D.L."/>
            <person name="Alikhan N.F."/>
            <person name="Baker D."/>
            <person name="Gharbi K."/>
            <person name="Hall N."/>
            <person name="Watson M."/>
            <person name="Adriaenssens E.M."/>
            <person name="Foster-Nyarko E."/>
            <person name="Jarju S."/>
            <person name="Secka A."/>
            <person name="Antonio M."/>
            <person name="Oren A."/>
            <person name="Chaudhuri R.R."/>
            <person name="La Ragione R."/>
            <person name="Hildebrand F."/>
            <person name="Pallen M.J."/>
        </authorList>
    </citation>
    <scope>NUCLEOTIDE SEQUENCE</scope>
    <source>
        <strain evidence="6">ChiSjej1B19-7085</strain>
    </source>
</reference>
<comment type="caution">
    <text evidence="6">The sequence shown here is derived from an EMBL/GenBank/DDBJ whole genome shotgun (WGS) entry which is preliminary data.</text>
</comment>
<feature type="coiled-coil region" evidence="4">
    <location>
        <begin position="466"/>
        <end position="527"/>
    </location>
</feature>
<comment type="similarity">
    <text evidence="1">Belongs to the SMC family. SbcC subfamily.</text>
</comment>
<dbReference type="Proteomes" id="UP000886785">
    <property type="component" value="Unassembled WGS sequence"/>
</dbReference>
<dbReference type="PANTHER" id="PTHR32114">
    <property type="entry name" value="ABC TRANSPORTER ABCH.3"/>
    <property type="match status" value="1"/>
</dbReference>
<gene>
    <name evidence="6" type="ORF">IAA54_05525</name>
</gene>
<accession>A0A9D1DQD9</accession>
<feature type="coiled-coil region" evidence="4">
    <location>
        <begin position="244"/>
        <end position="323"/>
    </location>
</feature>
<dbReference type="Gene3D" id="1.10.287.510">
    <property type="entry name" value="Helix hairpin bin"/>
    <property type="match status" value="1"/>
</dbReference>
<dbReference type="SUPFAM" id="SSF52540">
    <property type="entry name" value="P-loop containing nucleoside triphosphate hydrolases"/>
    <property type="match status" value="1"/>
</dbReference>
<evidence type="ECO:0000313" key="6">
    <source>
        <dbReference type="EMBL" id="HIR57110.1"/>
    </source>
</evidence>
<reference evidence="6" key="1">
    <citation type="submission" date="2020-10" db="EMBL/GenBank/DDBJ databases">
        <authorList>
            <person name="Gilroy R."/>
        </authorList>
    </citation>
    <scope>NUCLEOTIDE SEQUENCE</scope>
    <source>
        <strain evidence="6">ChiSjej1B19-7085</strain>
    </source>
</reference>
<sequence length="652" mass="72779">MKLLKLTLQNFKGIRDFTLDLDGRSASVYGRNGLGKTTLKDAYFWLLFGKDSAGRTDSGVGGFDVVTRGTSGSGLEYSVEGDFLLDDGRKITLRRVYLEQFSRAAGESEPRKTGNTTKFFIDGISKSKTEYNQYIAGICPDPLFLALSDPDYLPGRMKPEERRKLLFQYFAPQEDDIEDFAARHSEFAELIRYLDGRSVEDFSAWAKEKKSEIAKRLKAIPERIDATEQARPASSPQPGDGPLLAKLQKQKIMLEKKIADVRAGGADLEIRREIAELQEQLAAARMQYSKKFANANNLLESESAQIRREIADLESDISGFRRKIADWSDFIQKCDQDLADLRGQWAEESGKVFDESDTICPTCGQAYPPEQMQEARARFNAQRADSLEEIEKKGKELAELSADTKARLQTEQSVMEGLEKSCGDAKKRLDSLMRSHIAPPPFEESGEYRMLSGKLAAAQERLSSVSQTAAQSAEGLETQLTQLESEMNVVRTRLAGAEQSEKCDKTIAALKDEQKRLGQELAETERGLFLAGLYKLAQAADIEEQINGNFTLVRWKLFDTLQNGESRPCCEASVQNGDGQYIEYGANLNDGARVNAGLDVISALSKKRSFSCPVWIDRAGEVTDYNAPLPEQIVRLYAKARDESLRVEVQSE</sequence>
<evidence type="ECO:0000313" key="7">
    <source>
        <dbReference type="Proteomes" id="UP000886785"/>
    </source>
</evidence>
<dbReference type="EMBL" id="DVHF01000064">
    <property type="protein sequence ID" value="HIR57110.1"/>
    <property type="molecule type" value="Genomic_DNA"/>
</dbReference>
<dbReference type="InterPro" id="IPR038729">
    <property type="entry name" value="Rad50/SbcC_AAA"/>
</dbReference>
<protein>
    <recommendedName>
        <fullName evidence="3">Nuclease SbcCD subunit C</fullName>
    </recommendedName>
</protein>
<name>A0A9D1DQD9_9FIRM</name>
<evidence type="ECO:0000256" key="3">
    <source>
        <dbReference type="ARBA" id="ARBA00013368"/>
    </source>
</evidence>
<feature type="coiled-coil region" evidence="4">
    <location>
        <begin position="383"/>
        <end position="435"/>
    </location>
</feature>